<dbReference type="SUPFAM" id="SSF51269">
    <property type="entry name" value="AFP III-like domain"/>
    <property type="match status" value="1"/>
</dbReference>
<dbReference type="InterPro" id="IPR013974">
    <property type="entry name" value="SAF"/>
</dbReference>
<dbReference type="GO" id="GO:0050462">
    <property type="term" value="F:N-acetylneuraminate synthase activity"/>
    <property type="evidence" value="ECO:0007669"/>
    <property type="project" value="UniProtKB-EC"/>
</dbReference>
<dbReference type="PANTHER" id="PTHR42966">
    <property type="entry name" value="N-ACETYLNEURAMINATE SYNTHASE"/>
    <property type="match status" value="1"/>
</dbReference>
<dbReference type="SUPFAM" id="SSF51569">
    <property type="entry name" value="Aldolase"/>
    <property type="match status" value="1"/>
</dbReference>
<dbReference type="Pfam" id="PF08666">
    <property type="entry name" value="SAF"/>
    <property type="match status" value="1"/>
</dbReference>
<dbReference type="Proteomes" id="UP001321700">
    <property type="component" value="Unassembled WGS sequence"/>
</dbReference>
<dbReference type="InterPro" id="IPR051690">
    <property type="entry name" value="PseI-like"/>
</dbReference>
<dbReference type="RefSeq" id="WP_313875704.1">
    <property type="nucleotide sequence ID" value="NZ_JAVBIK010000001.1"/>
</dbReference>
<evidence type="ECO:0000313" key="2">
    <source>
        <dbReference type="EMBL" id="MDT7520065.1"/>
    </source>
</evidence>
<dbReference type="InterPro" id="IPR036732">
    <property type="entry name" value="AFP_Neu5c_C_sf"/>
</dbReference>
<dbReference type="NCBIfam" id="TIGR03569">
    <property type="entry name" value="NeuB_NnaB"/>
    <property type="match status" value="1"/>
</dbReference>
<dbReference type="EC" id="2.5.1.56" evidence="2"/>
<feature type="domain" description="AFP-like" evidence="1">
    <location>
        <begin position="306"/>
        <end position="358"/>
    </location>
</feature>
<dbReference type="Pfam" id="PF03102">
    <property type="entry name" value="NeuB"/>
    <property type="match status" value="1"/>
</dbReference>
<organism evidence="2 3">
    <name type="scientific">Rhodoferax potami</name>
    <dbReference type="NCBI Taxonomy" id="3068338"/>
    <lineage>
        <taxon>Bacteria</taxon>
        <taxon>Pseudomonadati</taxon>
        <taxon>Pseudomonadota</taxon>
        <taxon>Betaproteobacteria</taxon>
        <taxon>Burkholderiales</taxon>
        <taxon>Comamonadaceae</taxon>
        <taxon>Rhodoferax</taxon>
    </lineage>
</organism>
<dbReference type="InterPro" id="IPR020007">
    <property type="entry name" value="NeuB/NeuA"/>
</dbReference>
<dbReference type="PANTHER" id="PTHR42966:SF1">
    <property type="entry name" value="SIALIC ACID SYNTHASE"/>
    <property type="match status" value="1"/>
</dbReference>
<comment type="caution">
    <text evidence="2">The sequence shown here is derived from an EMBL/GenBank/DDBJ whole genome shotgun (WGS) entry which is preliminary data.</text>
</comment>
<dbReference type="CDD" id="cd11615">
    <property type="entry name" value="SAF_NeuB_like"/>
    <property type="match status" value="1"/>
</dbReference>
<name>A0ABU3KQI3_9BURK</name>
<reference evidence="2 3" key="1">
    <citation type="submission" date="2023-08" db="EMBL/GenBank/DDBJ databases">
        <title>Rhodoferax potami sp. nov. and Rhodoferax mekongensis sp. nov., isolated from the Mekong River in Thailand.</title>
        <authorList>
            <person name="Kitikhun S."/>
            <person name="Charoenyingcharoen P."/>
            <person name="Siriarchawattana P."/>
            <person name="Likhitrattanapisal S."/>
            <person name="Nilsakha T."/>
            <person name="Chanpet A."/>
            <person name="Rattanawaree P."/>
            <person name="Ingsriswang S."/>
        </authorList>
    </citation>
    <scope>NUCLEOTIDE SEQUENCE [LARGE SCALE GENOMIC DNA]</scope>
    <source>
        <strain evidence="2 3">TBRC 17660</strain>
    </source>
</reference>
<gene>
    <name evidence="2" type="primary">neuB</name>
    <name evidence="2" type="ORF">RAE19_15335</name>
</gene>
<protein>
    <submittedName>
        <fullName evidence="2">N-acetylneuraminate synthase</fullName>
        <ecNumber evidence="2">2.5.1.56</ecNumber>
    </submittedName>
</protein>
<dbReference type="PROSITE" id="PS50844">
    <property type="entry name" value="AFP_LIKE"/>
    <property type="match status" value="1"/>
</dbReference>
<dbReference type="InterPro" id="IPR006190">
    <property type="entry name" value="SAF_AFP_Neu5Ac"/>
</dbReference>
<dbReference type="Gene3D" id="3.90.1210.10">
    <property type="entry name" value="Antifreeze-like/N-acetylneuraminic acid synthase C-terminal domain"/>
    <property type="match status" value="1"/>
</dbReference>
<dbReference type="InterPro" id="IPR013785">
    <property type="entry name" value="Aldolase_TIM"/>
</dbReference>
<keyword evidence="2" id="KW-0808">Transferase</keyword>
<sequence length="358" mass="39319">MKPNHVYVIAEAGVNHNGDYELACALVDRAADAGADAVKFQTFEAKKLATRHVPKAGYQRETTDAAESQLDMLLKLELPRAWHADLQERARSRGIQFLSTAFDSGSLDFLEELDMPFYKVPSGELTNGPLLWQFARQRRPLVVSTGMATMSEVEQALAVIAHAFNADSEPVDETAIWRGWSQPEWRASLRGRVTLLHCTSQYPTPMSEVNLNAMDTLAAYGLPVGYSDHTEGILIPVAAVARGATLIEKHFTLDRAMPGPDHRASLEPDELTMMVHQIRELQLAMGDGAKCPQPSEWNTRQAARQQVVAARPIVAGKKLVREDLTTARSGAGVPAMSLWRLVGTIARKDVAEGDLISL</sequence>
<keyword evidence="3" id="KW-1185">Reference proteome</keyword>
<evidence type="ECO:0000313" key="3">
    <source>
        <dbReference type="Proteomes" id="UP001321700"/>
    </source>
</evidence>
<dbReference type="InterPro" id="IPR057736">
    <property type="entry name" value="SAF_PseI/NeuA/NeuB"/>
</dbReference>
<accession>A0ABU3KQI3</accession>
<proteinExistence type="predicted"/>
<evidence type="ECO:0000259" key="1">
    <source>
        <dbReference type="PROSITE" id="PS50844"/>
    </source>
</evidence>
<dbReference type="InterPro" id="IPR013132">
    <property type="entry name" value="PseI/NeuA/B-like_N"/>
</dbReference>
<dbReference type="EMBL" id="JAVBIK010000001">
    <property type="protein sequence ID" value="MDT7520065.1"/>
    <property type="molecule type" value="Genomic_DNA"/>
</dbReference>
<dbReference type="Gene3D" id="3.20.20.70">
    <property type="entry name" value="Aldolase class I"/>
    <property type="match status" value="1"/>
</dbReference>